<evidence type="ECO:0000313" key="10">
    <source>
        <dbReference type="Proteomes" id="UP000324897"/>
    </source>
</evidence>
<comment type="caution">
    <text evidence="9">The sequence shown here is derived from an EMBL/GenBank/DDBJ whole genome shotgun (WGS) entry which is preliminary data.</text>
</comment>
<evidence type="ECO:0000256" key="1">
    <source>
        <dbReference type="ARBA" id="ARBA00004123"/>
    </source>
</evidence>
<evidence type="ECO:0000256" key="6">
    <source>
        <dbReference type="SAM" id="MobiDB-lite"/>
    </source>
</evidence>
<keyword evidence="7" id="KW-1133">Transmembrane helix</keyword>
<keyword evidence="2" id="KW-0805">Transcription regulation</keyword>
<gene>
    <name evidence="9" type="ORF">EJB05_15815</name>
</gene>
<dbReference type="Pfam" id="PF00319">
    <property type="entry name" value="SRF-TF"/>
    <property type="match status" value="1"/>
</dbReference>
<keyword evidence="5" id="KW-0539">Nucleus</keyword>
<evidence type="ECO:0000256" key="4">
    <source>
        <dbReference type="ARBA" id="ARBA00023163"/>
    </source>
</evidence>
<keyword evidence="10" id="KW-1185">Reference proteome</keyword>
<dbReference type="Gene3D" id="3.40.1810.10">
    <property type="entry name" value="Transcription factor, MADS-box"/>
    <property type="match status" value="1"/>
</dbReference>
<dbReference type="GO" id="GO:0046983">
    <property type="term" value="F:protein dimerization activity"/>
    <property type="evidence" value="ECO:0007669"/>
    <property type="project" value="InterPro"/>
</dbReference>
<dbReference type="EMBL" id="RWGY01000009">
    <property type="protein sequence ID" value="TVU33994.1"/>
    <property type="molecule type" value="Genomic_DNA"/>
</dbReference>
<dbReference type="GO" id="GO:0000981">
    <property type="term" value="F:DNA-binding transcription factor activity, RNA polymerase II-specific"/>
    <property type="evidence" value="ECO:0007669"/>
    <property type="project" value="TreeGrafter"/>
</dbReference>
<feature type="non-terminal residue" evidence="9">
    <location>
        <position position="1"/>
    </location>
</feature>
<dbReference type="InterPro" id="IPR036879">
    <property type="entry name" value="TF_MADSbox_sf"/>
</dbReference>
<evidence type="ECO:0000259" key="8">
    <source>
        <dbReference type="PROSITE" id="PS50066"/>
    </source>
</evidence>
<dbReference type="AlphaFoldDB" id="A0A5J9VF50"/>
<dbReference type="PANTHER" id="PTHR11945:SF629">
    <property type="entry name" value="OS02G0164450 PROTEIN"/>
    <property type="match status" value="1"/>
</dbReference>
<sequence>MPRMPHRRGCLPSTPASTTAALRSRASLPWPPPPQRPPAAALTTCRRRLTAARPRLLALAASTRAALHRRLTTVPIAAPLDMAPRRSPSTEPRATLSHARSGERYICFSKRRQGLFNKANDLSSLCGAMVGVVVISALGRFYSFGHPSTEAVMKCFFAPNPPNVLATSSDGANQDGGVDELQAFYKERQTIQGVIFRARSINQVLAEGASSSQQYLIGKPTT</sequence>
<keyword evidence="4" id="KW-0804">Transcription</keyword>
<feature type="region of interest" description="Disordered" evidence="6">
    <location>
        <begin position="1"/>
        <end position="40"/>
    </location>
</feature>
<feature type="domain" description="MADS-box" evidence="8">
    <location>
        <begin position="103"/>
        <end position="148"/>
    </location>
</feature>
<evidence type="ECO:0000256" key="3">
    <source>
        <dbReference type="ARBA" id="ARBA00023125"/>
    </source>
</evidence>
<dbReference type="SUPFAM" id="SSF55455">
    <property type="entry name" value="SRF-like"/>
    <property type="match status" value="1"/>
</dbReference>
<feature type="transmembrane region" description="Helical" evidence="7">
    <location>
        <begin position="122"/>
        <end position="142"/>
    </location>
</feature>
<keyword evidence="3" id="KW-0238">DNA-binding</keyword>
<keyword evidence="7" id="KW-0472">Membrane</keyword>
<evidence type="ECO:0000256" key="7">
    <source>
        <dbReference type="SAM" id="Phobius"/>
    </source>
</evidence>
<organism evidence="9 10">
    <name type="scientific">Eragrostis curvula</name>
    <name type="common">weeping love grass</name>
    <dbReference type="NCBI Taxonomy" id="38414"/>
    <lineage>
        <taxon>Eukaryota</taxon>
        <taxon>Viridiplantae</taxon>
        <taxon>Streptophyta</taxon>
        <taxon>Embryophyta</taxon>
        <taxon>Tracheophyta</taxon>
        <taxon>Spermatophyta</taxon>
        <taxon>Magnoliopsida</taxon>
        <taxon>Liliopsida</taxon>
        <taxon>Poales</taxon>
        <taxon>Poaceae</taxon>
        <taxon>PACMAD clade</taxon>
        <taxon>Chloridoideae</taxon>
        <taxon>Eragrostideae</taxon>
        <taxon>Eragrostidinae</taxon>
        <taxon>Eragrostis</taxon>
    </lineage>
</organism>
<evidence type="ECO:0000256" key="2">
    <source>
        <dbReference type="ARBA" id="ARBA00023015"/>
    </source>
</evidence>
<name>A0A5J9VF50_9POAL</name>
<dbReference type="InterPro" id="IPR002100">
    <property type="entry name" value="TF_MADSbox"/>
</dbReference>
<dbReference type="Proteomes" id="UP000324897">
    <property type="component" value="Unassembled WGS sequence"/>
</dbReference>
<feature type="compositionally biased region" description="Low complexity" evidence="6">
    <location>
        <begin position="11"/>
        <end position="28"/>
    </location>
</feature>
<proteinExistence type="predicted"/>
<dbReference type="PROSITE" id="PS50066">
    <property type="entry name" value="MADS_BOX_2"/>
    <property type="match status" value="1"/>
</dbReference>
<comment type="subcellular location">
    <subcellularLocation>
        <location evidence="1">Nucleus</location>
    </subcellularLocation>
</comment>
<dbReference type="PANTHER" id="PTHR11945">
    <property type="entry name" value="MADS BOX PROTEIN"/>
    <property type="match status" value="1"/>
</dbReference>
<keyword evidence="7" id="KW-0812">Transmembrane</keyword>
<dbReference type="SMART" id="SM00432">
    <property type="entry name" value="MADS"/>
    <property type="match status" value="1"/>
</dbReference>
<dbReference type="OrthoDB" id="778914at2759"/>
<dbReference type="GO" id="GO:0005634">
    <property type="term" value="C:nucleus"/>
    <property type="evidence" value="ECO:0007669"/>
    <property type="project" value="UniProtKB-SubCell"/>
</dbReference>
<protein>
    <recommendedName>
        <fullName evidence="8">MADS-box domain-containing protein</fullName>
    </recommendedName>
</protein>
<evidence type="ECO:0000256" key="5">
    <source>
        <dbReference type="ARBA" id="ARBA00023242"/>
    </source>
</evidence>
<evidence type="ECO:0000313" key="9">
    <source>
        <dbReference type="EMBL" id="TVU33994.1"/>
    </source>
</evidence>
<dbReference type="PRINTS" id="PR00404">
    <property type="entry name" value="MADSDOMAIN"/>
</dbReference>
<dbReference type="Gramene" id="TVU33994">
    <property type="protein sequence ID" value="TVU33994"/>
    <property type="gene ID" value="EJB05_15815"/>
</dbReference>
<accession>A0A5J9VF50</accession>
<dbReference type="GO" id="GO:0000978">
    <property type="term" value="F:RNA polymerase II cis-regulatory region sequence-specific DNA binding"/>
    <property type="evidence" value="ECO:0007669"/>
    <property type="project" value="TreeGrafter"/>
</dbReference>
<reference evidence="9 10" key="1">
    <citation type="journal article" date="2019" name="Sci. Rep.">
        <title>A high-quality genome of Eragrostis curvula grass provides insights into Poaceae evolution and supports new strategies to enhance forage quality.</title>
        <authorList>
            <person name="Carballo J."/>
            <person name="Santos B.A.C.M."/>
            <person name="Zappacosta D."/>
            <person name="Garbus I."/>
            <person name="Selva J.P."/>
            <person name="Gallo C.A."/>
            <person name="Diaz A."/>
            <person name="Albertini E."/>
            <person name="Caccamo M."/>
            <person name="Echenique V."/>
        </authorList>
    </citation>
    <scope>NUCLEOTIDE SEQUENCE [LARGE SCALE GENOMIC DNA]</scope>
    <source>
        <strain evidence="10">cv. Victoria</strain>
        <tissue evidence="9">Leaf</tissue>
    </source>
</reference>